<dbReference type="CDD" id="cd09600">
    <property type="entry name" value="M1_APN"/>
    <property type="match status" value="1"/>
</dbReference>
<evidence type="ECO:0000256" key="12">
    <source>
        <dbReference type="NCBIfam" id="TIGR02414"/>
    </source>
</evidence>
<dbReference type="InterPro" id="IPR045357">
    <property type="entry name" value="Aminopeptidase_N-like_N"/>
</dbReference>
<dbReference type="PANTHER" id="PTHR46322:SF1">
    <property type="entry name" value="PUROMYCIN-SENSITIVE AMINOPEPTIDASE"/>
    <property type="match status" value="1"/>
</dbReference>
<dbReference type="SUPFAM" id="SSF63737">
    <property type="entry name" value="Leukotriene A4 hydrolase N-terminal domain"/>
    <property type="match status" value="1"/>
</dbReference>
<dbReference type="InterPro" id="IPR014782">
    <property type="entry name" value="Peptidase_M1_dom"/>
</dbReference>
<dbReference type="InterPro" id="IPR024601">
    <property type="entry name" value="Peptidase_M1_pepN_C"/>
</dbReference>
<dbReference type="PANTHER" id="PTHR46322">
    <property type="entry name" value="PUROMYCIN-SENSITIVE AMINOPEPTIDASE"/>
    <property type="match status" value="1"/>
</dbReference>
<dbReference type="InterPro" id="IPR037144">
    <property type="entry name" value="Peptidase_M1_pepN_C_sf"/>
</dbReference>
<gene>
    <name evidence="17" type="primary">pepN</name>
    <name evidence="17" type="ORF">G5B40_05295</name>
</gene>
<evidence type="ECO:0000259" key="16">
    <source>
        <dbReference type="Pfam" id="PF17900"/>
    </source>
</evidence>
<comment type="catalytic activity">
    <reaction evidence="1">
        <text>Release of an N-terminal amino acid, Xaa-|-Yaa- from a peptide, amide or arylamide. Xaa is preferably Ala, but may be most amino acids including Pro (slow action). When a terminal hydrophobic residue is followed by a prolyl residue, the two may be released as an intact Xaa-Pro dipeptide.</text>
        <dbReference type="EC" id="3.4.11.2"/>
    </reaction>
</comment>
<dbReference type="GO" id="GO:0006508">
    <property type="term" value="P:proteolysis"/>
    <property type="evidence" value="ECO:0007669"/>
    <property type="project" value="UniProtKB-UniRule"/>
</dbReference>
<dbReference type="Pfam" id="PF01433">
    <property type="entry name" value="Peptidase_M1"/>
    <property type="match status" value="1"/>
</dbReference>
<evidence type="ECO:0000256" key="3">
    <source>
        <dbReference type="ARBA" id="ARBA00010136"/>
    </source>
</evidence>
<keyword evidence="6 17" id="KW-0031">Aminopeptidase</keyword>
<evidence type="ECO:0000256" key="6">
    <source>
        <dbReference type="ARBA" id="ARBA00022438"/>
    </source>
</evidence>
<evidence type="ECO:0000256" key="8">
    <source>
        <dbReference type="ARBA" id="ARBA00022723"/>
    </source>
</evidence>
<reference evidence="17 18" key="1">
    <citation type="submission" date="2020-02" db="EMBL/GenBank/DDBJ databases">
        <title>complete genome sequence of Rhodobacteraceae bacterium.</title>
        <authorList>
            <person name="Park J."/>
            <person name="Kim Y.-S."/>
            <person name="Kim K.-H."/>
        </authorList>
    </citation>
    <scope>NUCLEOTIDE SEQUENCE [LARGE SCALE GENOMIC DNA]</scope>
    <source>
        <strain evidence="17 18">RR4-56</strain>
    </source>
</reference>
<dbReference type="GO" id="GO:0008270">
    <property type="term" value="F:zinc ion binding"/>
    <property type="evidence" value="ECO:0007669"/>
    <property type="project" value="InterPro"/>
</dbReference>
<dbReference type="GO" id="GO:0016285">
    <property type="term" value="F:alanyl aminopeptidase activity"/>
    <property type="evidence" value="ECO:0007669"/>
    <property type="project" value="UniProtKB-EC"/>
</dbReference>
<keyword evidence="7" id="KW-0645">Protease</keyword>
<dbReference type="Pfam" id="PF17432">
    <property type="entry name" value="DUF3458_C"/>
    <property type="match status" value="1"/>
</dbReference>
<dbReference type="NCBIfam" id="TIGR02414">
    <property type="entry name" value="pepN_proteo"/>
    <property type="match status" value="1"/>
</dbReference>
<dbReference type="KEGG" id="hdh:G5B40_05295"/>
<evidence type="ECO:0000313" key="17">
    <source>
        <dbReference type="EMBL" id="QIE54915.1"/>
    </source>
</evidence>
<evidence type="ECO:0000259" key="15">
    <source>
        <dbReference type="Pfam" id="PF17432"/>
    </source>
</evidence>
<evidence type="ECO:0000256" key="9">
    <source>
        <dbReference type="ARBA" id="ARBA00022801"/>
    </source>
</evidence>
<dbReference type="InterPro" id="IPR035414">
    <property type="entry name" value="Peptidase_M1_pepN_Ig-like"/>
</dbReference>
<evidence type="ECO:0000256" key="11">
    <source>
        <dbReference type="ARBA" id="ARBA00023049"/>
    </source>
</evidence>
<dbReference type="EC" id="3.4.11.2" evidence="4 12"/>
<keyword evidence="9 17" id="KW-0378">Hydrolase</keyword>
<evidence type="ECO:0000256" key="1">
    <source>
        <dbReference type="ARBA" id="ARBA00000098"/>
    </source>
</evidence>
<protein>
    <recommendedName>
        <fullName evidence="5 12">Aminopeptidase N</fullName>
        <ecNumber evidence="4 12">3.4.11.2</ecNumber>
    </recommendedName>
</protein>
<dbReference type="PRINTS" id="PR00756">
    <property type="entry name" value="ALADIPTASE"/>
</dbReference>
<keyword evidence="18" id="KW-1185">Reference proteome</keyword>
<dbReference type="InterPro" id="IPR027268">
    <property type="entry name" value="Peptidase_M4/M1_CTD_sf"/>
</dbReference>
<evidence type="ECO:0000313" key="18">
    <source>
        <dbReference type="Proteomes" id="UP000503336"/>
    </source>
</evidence>
<feature type="domain" description="Peptidase M1 alanyl aminopeptidase Ig-like fold" evidence="14">
    <location>
        <begin position="456"/>
        <end position="545"/>
    </location>
</feature>
<dbReference type="Pfam" id="PF17900">
    <property type="entry name" value="Peptidase_M1_N"/>
    <property type="match status" value="1"/>
</dbReference>
<feature type="domain" description="Aminopeptidase N-like N-terminal" evidence="16">
    <location>
        <begin position="60"/>
        <end position="198"/>
    </location>
</feature>
<keyword evidence="10" id="KW-0862">Zinc</keyword>
<dbReference type="InterPro" id="IPR042097">
    <property type="entry name" value="Aminopeptidase_N-like_N_sf"/>
</dbReference>
<dbReference type="SUPFAM" id="SSF55486">
    <property type="entry name" value="Metalloproteases ('zincins'), catalytic domain"/>
    <property type="match status" value="1"/>
</dbReference>
<evidence type="ECO:0000259" key="14">
    <source>
        <dbReference type="Pfam" id="PF11940"/>
    </source>
</evidence>
<feature type="domain" description="Peptidase M1 membrane alanine aminopeptidase" evidence="13">
    <location>
        <begin position="237"/>
        <end position="448"/>
    </location>
</feature>
<dbReference type="FunFam" id="3.30.2010.30:FF:000002">
    <property type="entry name" value="Putative aminopeptidase N"/>
    <property type="match status" value="1"/>
</dbReference>
<dbReference type="Proteomes" id="UP000503336">
    <property type="component" value="Chromosome"/>
</dbReference>
<feature type="domain" description="Peptidase M1 alanyl aminopeptidase C-terminal" evidence="15">
    <location>
        <begin position="551"/>
        <end position="868"/>
    </location>
</feature>
<dbReference type="Gene3D" id="1.10.390.10">
    <property type="entry name" value="Neutral Protease Domain 2"/>
    <property type="match status" value="1"/>
</dbReference>
<dbReference type="Gene3D" id="2.60.40.1730">
    <property type="entry name" value="tricorn interacting facor f3 domain"/>
    <property type="match status" value="1"/>
</dbReference>
<dbReference type="RefSeq" id="WP_165095956.1">
    <property type="nucleotide sequence ID" value="NZ_CP049056.1"/>
</dbReference>
<dbReference type="GO" id="GO:0008237">
    <property type="term" value="F:metallopeptidase activity"/>
    <property type="evidence" value="ECO:0007669"/>
    <property type="project" value="UniProtKB-UniRule"/>
</dbReference>
<name>A0A7L5BTJ2_9RHOB</name>
<comment type="cofactor">
    <cofactor evidence="2">
        <name>Zn(2+)</name>
        <dbReference type="ChEBI" id="CHEBI:29105"/>
    </cofactor>
</comment>
<dbReference type="InterPro" id="IPR001930">
    <property type="entry name" value="Peptidase_M1"/>
</dbReference>
<evidence type="ECO:0000256" key="2">
    <source>
        <dbReference type="ARBA" id="ARBA00001947"/>
    </source>
</evidence>
<dbReference type="AlphaFoldDB" id="A0A7L5BTJ2"/>
<keyword evidence="11" id="KW-0482">Metalloprotease</keyword>
<evidence type="ECO:0000256" key="7">
    <source>
        <dbReference type="ARBA" id="ARBA00022670"/>
    </source>
</evidence>
<evidence type="ECO:0000256" key="10">
    <source>
        <dbReference type="ARBA" id="ARBA00022833"/>
    </source>
</evidence>
<accession>A0A7L5BTJ2</accession>
<organism evidence="17 18">
    <name type="scientific">Pikeienuella piscinae</name>
    <dbReference type="NCBI Taxonomy" id="2748098"/>
    <lineage>
        <taxon>Bacteria</taxon>
        <taxon>Pseudomonadati</taxon>
        <taxon>Pseudomonadota</taxon>
        <taxon>Alphaproteobacteria</taxon>
        <taxon>Rhodobacterales</taxon>
        <taxon>Paracoccaceae</taxon>
        <taxon>Pikeienuella</taxon>
    </lineage>
</organism>
<dbReference type="Gene3D" id="1.25.50.10">
    <property type="entry name" value="Peptidase M1, alanyl aminopeptidase, C-terminal domain"/>
    <property type="match status" value="1"/>
</dbReference>
<dbReference type="EMBL" id="CP049056">
    <property type="protein sequence ID" value="QIE54915.1"/>
    <property type="molecule type" value="Genomic_DNA"/>
</dbReference>
<dbReference type="Gene3D" id="2.60.40.1840">
    <property type="match status" value="1"/>
</dbReference>
<dbReference type="InterPro" id="IPR038438">
    <property type="entry name" value="PepN_Ig-like_sf"/>
</dbReference>
<proteinExistence type="inferred from homology"/>
<comment type="similarity">
    <text evidence="3">Belongs to the peptidase M1 family.</text>
</comment>
<dbReference type="Gene3D" id="3.30.2010.30">
    <property type="match status" value="1"/>
</dbReference>
<sequence>MRPEDAAPRADQTTRLVDYRAPDWLVEETRLNFDLQPTATRVTATLKVKRNGTGPADFRLDGHSMRLLSAAIDGRPVPAEAMIEGEESLTVSAAALPESARESGFEWTCVTEIDPSANTALEGLYMSSGMYCTQCEAEGFRKITFYPDRPDVMARFEVRIEGDAPVLLSNGNLVASGALRDGRRFAEWRDPWPKPSYLFALVAGDLVSHDDRFTTQSGREVALRIWVRPGDEDRCAYAMDALKRSMKWDEEVYGREYDLDLFQIVAVDDFNMGAMENKGLNIFNSKYVLASPETATDADYARIEAIIAHEYFHNWTGDRITCRDWFQLCLKEGLTVFRDQQFSADQRSAPVCRIADVATLRARQFREDSGPLAHPVRPEAYVEINNFYTATVYEKGAELIRMLRLLVGASSYRAALDLYFDRHDGEACTIEDWLRVFEDATGRDLSHFALWYSQAGTPRVSVKEDYDQGVYTLTLAQETKPTPGQREKRPLVIPCAYGFLDADGRNLGEDGLLVLDKAEQSFRFDLPERPVASLFRNFSAPAIVERRISPADRAILMGHDTDPFNRWEAARAFALSIAGELADGGGRIDPDWIAALRTTVTDESLDPAFRALVLALPGDDEIAGEIAAKGGVVDPDAIHHALDQMAETLAEATAPTLRELRAKMAVTGPYAPDAESAGRRSLANAALALLTHVDGGEAAEAAFSKADNMTDSLAALRALVHRGAPGAERALMDFRDRWRSDLLVMDKWLMVQATSPAPGALDRVKALAETDFNWRNPNRFRSLIAAFAAGNPVGFHAADGAGYRFFADWLIAMDDANPQTAARTAGAFETWRRYGERRQALIRTELERIMAKPGISKDMGEIVGRILET</sequence>
<keyword evidence="8" id="KW-0479">Metal-binding</keyword>
<evidence type="ECO:0000256" key="4">
    <source>
        <dbReference type="ARBA" id="ARBA00012564"/>
    </source>
</evidence>
<dbReference type="InterPro" id="IPR012779">
    <property type="entry name" value="Peptidase_M1_pepN"/>
</dbReference>
<dbReference type="Pfam" id="PF11940">
    <property type="entry name" value="DUF3458"/>
    <property type="match status" value="1"/>
</dbReference>
<evidence type="ECO:0000259" key="13">
    <source>
        <dbReference type="Pfam" id="PF01433"/>
    </source>
</evidence>
<evidence type="ECO:0000256" key="5">
    <source>
        <dbReference type="ARBA" id="ARBA00015611"/>
    </source>
</evidence>